<organism evidence="1 2">
    <name type="scientific">Tanacetum coccineum</name>
    <dbReference type="NCBI Taxonomy" id="301880"/>
    <lineage>
        <taxon>Eukaryota</taxon>
        <taxon>Viridiplantae</taxon>
        <taxon>Streptophyta</taxon>
        <taxon>Embryophyta</taxon>
        <taxon>Tracheophyta</taxon>
        <taxon>Spermatophyta</taxon>
        <taxon>Magnoliopsida</taxon>
        <taxon>eudicotyledons</taxon>
        <taxon>Gunneridae</taxon>
        <taxon>Pentapetalae</taxon>
        <taxon>asterids</taxon>
        <taxon>campanulids</taxon>
        <taxon>Asterales</taxon>
        <taxon>Asteraceae</taxon>
        <taxon>Asteroideae</taxon>
        <taxon>Anthemideae</taxon>
        <taxon>Anthemidinae</taxon>
        <taxon>Tanacetum</taxon>
    </lineage>
</organism>
<sequence length="70" mass="6959">MKVRRCCDGDDDDGVGGMVMTMISVVVLAVAVGGDGGVDPEVGSVFGLAGKIPPEKFSGGGGGRRHPGEV</sequence>
<accession>A0ABQ4X2W5</accession>
<gene>
    <name evidence="1" type="ORF">Tco_0654236</name>
</gene>
<keyword evidence="2" id="KW-1185">Reference proteome</keyword>
<evidence type="ECO:0000313" key="1">
    <source>
        <dbReference type="EMBL" id="GJS59452.1"/>
    </source>
</evidence>
<name>A0ABQ4X2W5_9ASTR</name>
<protein>
    <recommendedName>
        <fullName evidence="3">Glycine-rich protein</fullName>
    </recommendedName>
</protein>
<evidence type="ECO:0008006" key="3">
    <source>
        <dbReference type="Google" id="ProtNLM"/>
    </source>
</evidence>
<proteinExistence type="predicted"/>
<evidence type="ECO:0000313" key="2">
    <source>
        <dbReference type="Proteomes" id="UP001151760"/>
    </source>
</evidence>
<dbReference type="EMBL" id="BQNB010009151">
    <property type="protein sequence ID" value="GJS59452.1"/>
    <property type="molecule type" value="Genomic_DNA"/>
</dbReference>
<comment type="caution">
    <text evidence="1">The sequence shown here is derived from an EMBL/GenBank/DDBJ whole genome shotgun (WGS) entry which is preliminary data.</text>
</comment>
<dbReference type="Proteomes" id="UP001151760">
    <property type="component" value="Unassembled WGS sequence"/>
</dbReference>
<reference evidence="1" key="1">
    <citation type="journal article" date="2022" name="Int. J. Mol. Sci.">
        <title>Draft Genome of Tanacetum Coccineum: Genomic Comparison of Closely Related Tanacetum-Family Plants.</title>
        <authorList>
            <person name="Yamashiro T."/>
            <person name="Shiraishi A."/>
            <person name="Nakayama K."/>
            <person name="Satake H."/>
        </authorList>
    </citation>
    <scope>NUCLEOTIDE SEQUENCE</scope>
</reference>
<reference evidence="1" key="2">
    <citation type="submission" date="2022-01" db="EMBL/GenBank/DDBJ databases">
        <authorList>
            <person name="Yamashiro T."/>
            <person name="Shiraishi A."/>
            <person name="Satake H."/>
            <person name="Nakayama K."/>
        </authorList>
    </citation>
    <scope>NUCLEOTIDE SEQUENCE</scope>
</reference>